<dbReference type="Proteomes" id="UP000694558">
    <property type="component" value="Chromosome 1"/>
</dbReference>
<comment type="function">
    <text evidence="10">The small GTPases Rab are key regulators of intracellular membrane trafficking, from the formation of transport vesicles to their fusion with membranes. Rabs cycle between an inactive GDP-bound form and an active GTP-bound form that is able to recruit to membranes different set of downstream effectors directly responsible for vesicle formation, movement, tethering and fusion. RAB25 regulates epithelial cell differentiation, proliferation and survival, thereby playing key roles in tumorigenesis. Promotes invasive migration of cells in which it functions to localize and maintain integrin alpha-V/beta-1 at the tips of extending pseudopodia. Involved in the regulation of epithelial morphogenesis through the control of CLDN4 expression and localization at tight junctions. May selectively regulate the apical recycling pathway. Together with MYO5B regulates transcytosis.</text>
</comment>
<dbReference type="SUPFAM" id="SSF52540">
    <property type="entry name" value="P-loop containing nucleoside triphosphate hydrolases"/>
    <property type="match status" value="1"/>
</dbReference>
<dbReference type="AlphaFoldDB" id="A0A8D3B0G5"/>
<evidence type="ECO:0000256" key="2">
    <source>
        <dbReference type="ARBA" id="ARBA00022741"/>
    </source>
</evidence>
<evidence type="ECO:0000256" key="6">
    <source>
        <dbReference type="ARBA" id="ARBA00023289"/>
    </source>
</evidence>
<dbReference type="Ensembl" id="ENSSMAT00000026784.2">
    <property type="protein sequence ID" value="ENSSMAP00000026463.1"/>
    <property type="gene ID" value="ENSSMAG00000016183.2"/>
</dbReference>
<dbReference type="GeneTree" id="ENSGT00940000158230"/>
<evidence type="ECO:0000256" key="8">
    <source>
        <dbReference type="ARBA" id="ARBA00037868"/>
    </source>
</evidence>
<comment type="subunit">
    <text evidence="11">Interacts (GTP-bound form) with RAB11FIP1, RAB11FIP2, RAB11FIP3 and RAB11FIP4. Interacts (via the hypervariable C-terminal region) with ITGB1 (via the cytoplasmic region); the interaction is GTP-dependent. Interacts with ITGAV. Associates with the integrin alpha-V/beta-1 heterodimer. Interacts with VPS33B.</text>
</comment>
<dbReference type="InterPro" id="IPR027417">
    <property type="entry name" value="P-loop_NTPase"/>
</dbReference>
<evidence type="ECO:0000256" key="4">
    <source>
        <dbReference type="ARBA" id="ARBA00023136"/>
    </source>
</evidence>
<dbReference type="PRINTS" id="PR00449">
    <property type="entry name" value="RASTRNSFRMNG"/>
</dbReference>
<dbReference type="InterPro" id="IPR005225">
    <property type="entry name" value="Small_GTP-bd"/>
</dbReference>
<evidence type="ECO:0000313" key="13">
    <source>
        <dbReference type="Proteomes" id="UP000694558"/>
    </source>
</evidence>
<dbReference type="PROSITE" id="PS51419">
    <property type="entry name" value="RAB"/>
    <property type="match status" value="1"/>
</dbReference>
<sequence>MGSDEAYNFVFKVVLIGESGVGKSNLLSRFTKNDFNHDTRTTIGVEFSTRTVQLGSFTIKAQIWDTAGLERYRAITSAYYRGAVGALLVYDITKHLTYDSVERWLKELYDHADPHIVVMLVGNKTDLESDRSVPSEEAKDFAGTSVTPALKITVCEMKTVFMDSLWYQNENAFFLVIKDTLCDVVIECNFAISDTDKIRERKYLQLTNK</sequence>
<dbReference type="PANTHER" id="PTHR47979">
    <property type="entry name" value="DRAB11-RELATED"/>
    <property type="match status" value="1"/>
</dbReference>
<dbReference type="Gene3D" id="3.40.50.300">
    <property type="entry name" value="P-loop containing nucleotide triphosphate hydrolases"/>
    <property type="match status" value="1"/>
</dbReference>
<dbReference type="SMART" id="SM00174">
    <property type="entry name" value="RHO"/>
    <property type="match status" value="1"/>
</dbReference>
<dbReference type="PROSITE" id="PS51421">
    <property type="entry name" value="RAS"/>
    <property type="match status" value="1"/>
</dbReference>
<evidence type="ECO:0000313" key="12">
    <source>
        <dbReference type="Ensembl" id="ENSSMAP00000026463.1"/>
    </source>
</evidence>
<dbReference type="GO" id="GO:0003924">
    <property type="term" value="F:GTPase activity"/>
    <property type="evidence" value="ECO:0007669"/>
    <property type="project" value="InterPro"/>
</dbReference>
<evidence type="ECO:0000256" key="1">
    <source>
        <dbReference type="ARBA" id="ARBA00006270"/>
    </source>
</evidence>
<comment type="similarity">
    <text evidence="1">Belongs to the small GTPase superfamily. Rab family.</text>
</comment>
<evidence type="ECO:0000256" key="3">
    <source>
        <dbReference type="ARBA" id="ARBA00023134"/>
    </source>
</evidence>
<dbReference type="SMART" id="SM00173">
    <property type="entry name" value="RAS"/>
    <property type="match status" value="1"/>
</dbReference>
<dbReference type="GO" id="GO:0005525">
    <property type="term" value="F:GTP binding"/>
    <property type="evidence" value="ECO:0007669"/>
    <property type="project" value="UniProtKB-KW"/>
</dbReference>
<accession>A0A8D3B0G5</accession>
<evidence type="ECO:0000256" key="9">
    <source>
        <dbReference type="ARBA" id="ARBA00039508"/>
    </source>
</evidence>
<evidence type="ECO:0000256" key="11">
    <source>
        <dbReference type="ARBA" id="ARBA00064728"/>
    </source>
</evidence>
<dbReference type="GO" id="GO:0012505">
    <property type="term" value="C:endomembrane system"/>
    <property type="evidence" value="ECO:0007669"/>
    <property type="project" value="UniProtKB-SubCell"/>
</dbReference>
<dbReference type="NCBIfam" id="TIGR00231">
    <property type="entry name" value="small_GTP"/>
    <property type="match status" value="1"/>
</dbReference>
<keyword evidence="4" id="KW-0472">Membrane</keyword>
<organism evidence="12 13">
    <name type="scientific">Scophthalmus maximus</name>
    <name type="common">Turbot</name>
    <name type="synonym">Psetta maxima</name>
    <dbReference type="NCBI Taxonomy" id="52904"/>
    <lineage>
        <taxon>Eukaryota</taxon>
        <taxon>Metazoa</taxon>
        <taxon>Chordata</taxon>
        <taxon>Craniata</taxon>
        <taxon>Vertebrata</taxon>
        <taxon>Euteleostomi</taxon>
        <taxon>Actinopterygii</taxon>
        <taxon>Neopterygii</taxon>
        <taxon>Teleostei</taxon>
        <taxon>Neoteleostei</taxon>
        <taxon>Acanthomorphata</taxon>
        <taxon>Carangaria</taxon>
        <taxon>Pleuronectiformes</taxon>
        <taxon>Pleuronectoidei</taxon>
        <taxon>Scophthalmidae</taxon>
        <taxon>Scophthalmus</taxon>
    </lineage>
</organism>
<dbReference type="SMART" id="SM00176">
    <property type="entry name" value="RAN"/>
    <property type="match status" value="1"/>
</dbReference>
<dbReference type="GO" id="GO:0031260">
    <property type="term" value="C:pseudopodium membrane"/>
    <property type="evidence" value="ECO:0007669"/>
    <property type="project" value="UniProtKB-SubCell"/>
</dbReference>
<reference evidence="12" key="1">
    <citation type="submission" date="2023-05" db="EMBL/GenBank/DDBJ databases">
        <title>High-quality long-read genome of Scophthalmus maximus.</title>
        <authorList>
            <person name="Lien S."/>
            <person name="Martinez P."/>
        </authorList>
    </citation>
    <scope>NUCLEOTIDE SEQUENCE [LARGE SCALE GENOMIC DNA]</scope>
</reference>
<evidence type="ECO:0000256" key="7">
    <source>
        <dbReference type="ARBA" id="ARBA00037836"/>
    </source>
</evidence>
<comment type="subcellular location">
    <subcellularLocation>
        <location evidence="7">Cell projection</location>
        <location evidence="7">Pseudopodium membrane</location>
    </subcellularLocation>
    <subcellularLocation>
        <location evidence="8">Endomembrane system</location>
        <topology evidence="8">Lipid-anchor</topology>
    </subcellularLocation>
</comment>
<dbReference type="SMART" id="SM00175">
    <property type="entry name" value="RAB"/>
    <property type="match status" value="1"/>
</dbReference>
<evidence type="ECO:0000256" key="10">
    <source>
        <dbReference type="ARBA" id="ARBA00055320"/>
    </source>
</evidence>
<keyword evidence="6" id="KW-0636">Prenylation</keyword>
<dbReference type="InterPro" id="IPR050209">
    <property type="entry name" value="Rab_GTPases_membrane_traffic"/>
</dbReference>
<keyword evidence="3" id="KW-0342">GTP-binding</keyword>
<dbReference type="InterPro" id="IPR001806">
    <property type="entry name" value="Small_GTPase"/>
</dbReference>
<evidence type="ECO:0000256" key="5">
    <source>
        <dbReference type="ARBA" id="ARBA00023288"/>
    </source>
</evidence>
<keyword evidence="5" id="KW-0449">Lipoprotein</keyword>
<reference evidence="12" key="2">
    <citation type="submission" date="2025-08" db="UniProtKB">
        <authorList>
            <consortium name="Ensembl"/>
        </authorList>
    </citation>
    <scope>IDENTIFICATION</scope>
</reference>
<dbReference type="Pfam" id="PF00071">
    <property type="entry name" value="Ras"/>
    <property type="match status" value="1"/>
</dbReference>
<protein>
    <recommendedName>
        <fullName evidence="9">Ras-related protein Rab-25</fullName>
    </recommendedName>
</protein>
<keyword evidence="2" id="KW-0547">Nucleotide-binding</keyword>
<proteinExistence type="inferred from homology"/>
<dbReference type="FunFam" id="3.40.50.300:FF:000067">
    <property type="entry name" value="ras-related protein RABA1f"/>
    <property type="match status" value="1"/>
</dbReference>
<gene>
    <name evidence="12" type="primary">RAB25</name>
</gene>
<name>A0A8D3B0G5_SCOMX</name>